<proteinExistence type="inferred from homology"/>
<keyword evidence="11" id="KW-1185">Reference proteome</keyword>
<evidence type="ECO:0000256" key="7">
    <source>
        <dbReference type="ARBA" id="ARBA00023288"/>
    </source>
</evidence>
<keyword evidence="3" id="KW-0309">Germination</keyword>
<evidence type="ECO:0000256" key="5">
    <source>
        <dbReference type="ARBA" id="ARBA00023136"/>
    </source>
</evidence>
<dbReference type="Proteomes" id="UP000245380">
    <property type="component" value="Unassembled WGS sequence"/>
</dbReference>
<evidence type="ECO:0000256" key="4">
    <source>
        <dbReference type="ARBA" id="ARBA00022729"/>
    </source>
</evidence>
<accession>A0A2U3D6H0</accession>
<evidence type="ECO:0000313" key="10">
    <source>
        <dbReference type="EMBL" id="PWI56869.1"/>
    </source>
</evidence>
<evidence type="ECO:0000256" key="6">
    <source>
        <dbReference type="ARBA" id="ARBA00023139"/>
    </source>
</evidence>
<dbReference type="InterPro" id="IPR038501">
    <property type="entry name" value="Spore_GerAC_C_sf"/>
</dbReference>
<protein>
    <submittedName>
        <fullName evidence="10">Uncharacterized protein</fullName>
    </submittedName>
</protein>
<feature type="domain" description="Spore germination protein N-terminal" evidence="9">
    <location>
        <begin position="2"/>
        <end position="140"/>
    </location>
</feature>
<dbReference type="EMBL" id="MPDK01000024">
    <property type="protein sequence ID" value="PWI56869.1"/>
    <property type="molecule type" value="Genomic_DNA"/>
</dbReference>
<dbReference type="Pfam" id="PF25198">
    <property type="entry name" value="Spore_GerAC_N"/>
    <property type="match status" value="1"/>
</dbReference>
<dbReference type="InterPro" id="IPR046953">
    <property type="entry name" value="Spore_GerAC-like_C"/>
</dbReference>
<sequence>MKITYQFFTPATESPKHSGVHKPLVTTFQAPSFGVAENIANVSSDRMITSQQLKVTIISESFAKKNDVARVLEGMVRSRSYRRDILLVTSLDDASDTIRANLSKLGSTSLDFIENMRNQHTFTGFLPVETLNDFLIANESGDTLAFTGLVALNKQSSSGESTNQSENRIAGQFPIKNGDDPLQYIGAEIYRGDRAAGRLTGQETRIVLLLQRKIGTFLMELPDIHHSDRRNTLLLRQIIGPRIRAHLDHGQLHFIIHVPLDATLDSTTAEINYVQDTKQRRLLERVFDQKLQHETVKLLHRCQKEFRGDPIGLYPAIKWRFLTEKSWRQFNYTKHFNKARFIVQYEIEITNFGKQRAPFGAQ</sequence>
<gene>
    <name evidence="10" type="ORF">BM613_11580</name>
</gene>
<evidence type="ECO:0000259" key="8">
    <source>
        <dbReference type="Pfam" id="PF05504"/>
    </source>
</evidence>
<evidence type="ECO:0000256" key="2">
    <source>
        <dbReference type="ARBA" id="ARBA00007886"/>
    </source>
</evidence>
<comment type="subcellular location">
    <subcellularLocation>
        <location evidence="1">Membrane</location>
        <topology evidence="1">Lipid-anchor</topology>
    </subcellularLocation>
</comment>
<dbReference type="GO" id="GO:0009847">
    <property type="term" value="P:spore germination"/>
    <property type="evidence" value="ECO:0007669"/>
    <property type="project" value="InterPro"/>
</dbReference>
<dbReference type="GO" id="GO:0016020">
    <property type="term" value="C:membrane"/>
    <property type="evidence" value="ECO:0007669"/>
    <property type="project" value="UniProtKB-SubCell"/>
</dbReference>
<keyword evidence="4" id="KW-0732">Signal</keyword>
<keyword evidence="6" id="KW-0564">Palmitate</keyword>
<organism evidence="10 11">
    <name type="scientific">Sulfoacidibacillus thermotolerans</name>
    <name type="common">Acidibacillus sulfuroxidans</name>
    <dbReference type="NCBI Taxonomy" id="1765684"/>
    <lineage>
        <taxon>Bacteria</taxon>
        <taxon>Bacillati</taxon>
        <taxon>Bacillota</taxon>
        <taxon>Bacilli</taxon>
        <taxon>Bacillales</taxon>
        <taxon>Alicyclobacillaceae</taxon>
        <taxon>Sulfoacidibacillus</taxon>
    </lineage>
</organism>
<dbReference type="Pfam" id="PF05504">
    <property type="entry name" value="Spore_GerAC"/>
    <property type="match status" value="1"/>
</dbReference>
<evidence type="ECO:0000256" key="3">
    <source>
        <dbReference type="ARBA" id="ARBA00022544"/>
    </source>
</evidence>
<dbReference type="InterPro" id="IPR008844">
    <property type="entry name" value="Spore_GerAC-like"/>
</dbReference>
<dbReference type="InterPro" id="IPR057336">
    <property type="entry name" value="GerAC_N"/>
</dbReference>
<evidence type="ECO:0000259" key="9">
    <source>
        <dbReference type="Pfam" id="PF25198"/>
    </source>
</evidence>
<evidence type="ECO:0000313" key="11">
    <source>
        <dbReference type="Proteomes" id="UP000245380"/>
    </source>
</evidence>
<dbReference type="PANTHER" id="PTHR35789">
    <property type="entry name" value="SPORE GERMINATION PROTEIN B3"/>
    <property type="match status" value="1"/>
</dbReference>
<keyword evidence="5" id="KW-0472">Membrane</keyword>
<dbReference type="Gene3D" id="3.30.300.210">
    <property type="entry name" value="Nutrient germinant receptor protein C, domain 3"/>
    <property type="match status" value="1"/>
</dbReference>
<dbReference type="AlphaFoldDB" id="A0A2U3D6H0"/>
<dbReference type="PANTHER" id="PTHR35789:SF1">
    <property type="entry name" value="SPORE GERMINATION PROTEIN B3"/>
    <property type="match status" value="1"/>
</dbReference>
<name>A0A2U3D6H0_SULT2</name>
<feature type="domain" description="Spore germination GerAC-like C-terminal" evidence="8">
    <location>
        <begin position="186"/>
        <end position="353"/>
    </location>
</feature>
<comment type="caution">
    <text evidence="10">The sequence shown here is derived from an EMBL/GenBank/DDBJ whole genome shotgun (WGS) entry which is preliminary data.</text>
</comment>
<reference evidence="10 11" key="1">
    <citation type="submission" date="2016-11" db="EMBL/GenBank/DDBJ databases">
        <title>Comparative genomics of Acidibacillus ferroxidans species.</title>
        <authorList>
            <person name="Oliveira G."/>
            <person name="Nunes G."/>
            <person name="Oliveira R."/>
            <person name="Araujo F."/>
            <person name="Salim A."/>
            <person name="Scholte L."/>
            <person name="Morais D."/>
            <person name="Nancucheo I."/>
            <person name="Johnson D.B."/>
            <person name="Grail B."/>
            <person name="Bittencourt J."/>
            <person name="Valadares R."/>
        </authorList>
    </citation>
    <scope>NUCLEOTIDE SEQUENCE [LARGE SCALE GENOMIC DNA]</scope>
    <source>
        <strain evidence="10 11">Y002</strain>
    </source>
</reference>
<keyword evidence="7" id="KW-0449">Lipoprotein</keyword>
<comment type="similarity">
    <text evidence="2">Belongs to the GerABKC lipoprotein family.</text>
</comment>
<evidence type="ECO:0000256" key="1">
    <source>
        <dbReference type="ARBA" id="ARBA00004635"/>
    </source>
</evidence>